<dbReference type="SUPFAM" id="SSF50129">
    <property type="entry name" value="GroES-like"/>
    <property type="match status" value="1"/>
</dbReference>
<dbReference type="InterPro" id="IPR036291">
    <property type="entry name" value="NAD(P)-bd_dom_sf"/>
</dbReference>
<comment type="cofactor">
    <cofactor evidence="1 11">
        <name>Zn(2+)</name>
        <dbReference type="ChEBI" id="CHEBI:29105"/>
    </cofactor>
</comment>
<keyword evidence="14" id="KW-1185">Reference proteome</keyword>
<dbReference type="Gene3D" id="3.90.180.10">
    <property type="entry name" value="Medium-chain alcohol dehydrogenases, catalytic domain"/>
    <property type="match status" value="1"/>
</dbReference>
<evidence type="ECO:0000256" key="6">
    <source>
        <dbReference type="ARBA" id="ARBA00023027"/>
    </source>
</evidence>
<dbReference type="PROSITE" id="PS00059">
    <property type="entry name" value="ADH_ZINC"/>
    <property type="match status" value="1"/>
</dbReference>
<dbReference type="OrthoDB" id="3941538at2759"/>
<dbReference type="InterPro" id="IPR013154">
    <property type="entry name" value="ADH-like_N"/>
</dbReference>
<dbReference type="InterPro" id="IPR013149">
    <property type="entry name" value="ADH-like_C"/>
</dbReference>
<protein>
    <recommendedName>
        <fullName evidence="9">D-xylulose reductase</fullName>
        <ecNumber evidence="9">1.1.1.9</ecNumber>
    </recommendedName>
    <alternativeName>
        <fullName evidence="10">Xylitol dehydrogenase A</fullName>
    </alternativeName>
</protein>
<comment type="pathway">
    <text evidence="8">Carbohydrate degradation; L-arabinose degradation via L-arabinitol; D-xylulose 5-phosphate from L-arabinose (fungal route): step 4/5.</text>
</comment>
<dbReference type="InterPro" id="IPR020843">
    <property type="entry name" value="ER"/>
</dbReference>
<evidence type="ECO:0000256" key="10">
    <source>
        <dbReference type="ARBA" id="ARBA00030139"/>
    </source>
</evidence>
<dbReference type="Proteomes" id="UP000799766">
    <property type="component" value="Unassembled WGS sequence"/>
</dbReference>
<evidence type="ECO:0000256" key="5">
    <source>
        <dbReference type="ARBA" id="ARBA00023002"/>
    </source>
</evidence>
<name>A0A6A6NWY6_9PEZI</name>
<dbReference type="CDD" id="cd05285">
    <property type="entry name" value="sorbitol_DH"/>
    <property type="match status" value="1"/>
</dbReference>
<dbReference type="PANTHER" id="PTHR43161">
    <property type="entry name" value="SORBITOL DEHYDROGENASE"/>
    <property type="match status" value="1"/>
</dbReference>
<dbReference type="GO" id="GO:0008270">
    <property type="term" value="F:zinc ion binding"/>
    <property type="evidence" value="ECO:0007669"/>
    <property type="project" value="InterPro"/>
</dbReference>
<evidence type="ECO:0000256" key="8">
    <source>
        <dbReference type="ARBA" id="ARBA00025713"/>
    </source>
</evidence>
<dbReference type="Pfam" id="PF00107">
    <property type="entry name" value="ADH_zinc_N"/>
    <property type="match status" value="1"/>
</dbReference>
<gene>
    <name evidence="13" type="ORF">BDY21DRAFT_348345</name>
</gene>
<evidence type="ECO:0000256" key="9">
    <source>
        <dbReference type="ARBA" id="ARBA00026119"/>
    </source>
</evidence>
<comment type="similarity">
    <text evidence="2 11">Belongs to the zinc-containing alcohol dehydrogenase family.</text>
</comment>
<evidence type="ECO:0000256" key="7">
    <source>
        <dbReference type="ARBA" id="ARBA00024843"/>
    </source>
</evidence>
<dbReference type="EC" id="1.1.1.9" evidence="9"/>
<dbReference type="GO" id="GO:0046526">
    <property type="term" value="F:D-xylulose reductase activity"/>
    <property type="evidence" value="ECO:0007669"/>
    <property type="project" value="UniProtKB-EC"/>
</dbReference>
<evidence type="ECO:0000313" key="13">
    <source>
        <dbReference type="EMBL" id="KAF2456241.1"/>
    </source>
</evidence>
<dbReference type="SUPFAM" id="SSF51735">
    <property type="entry name" value="NAD(P)-binding Rossmann-fold domains"/>
    <property type="match status" value="1"/>
</dbReference>
<dbReference type="InterPro" id="IPR011032">
    <property type="entry name" value="GroES-like_sf"/>
</dbReference>
<dbReference type="GO" id="GO:0006062">
    <property type="term" value="P:sorbitol catabolic process"/>
    <property type="evidence" value="ECO:0007669"/>
    <property type="project" value="TreeGrafter"/>
</dbReference>
<keyword evidence="4 11" id="KW-0862">Zinc</keyword>
<sequence length="354" mass="38218">MQNPSWFLYGPGVAKIEDRAIPTIGDSHDVILRIAYVGVCGSDVHFWKHGGIRKVVSPERPLVMGHEASGTVHSVGPDVTSVKVGDRVAVEPGFPCRRCKACKDGVYNLCRQMRFAADPPDTHGALTKFYAAPEDFLYKIPDGVSLEGAVLVEPLAVAVHATRLGSVRPGQDVIVMGSETIGLMCGAVAKAFSANRIILVDIVEKKLEFAREHLKCETFFYDIKSTSEDNATGLLNAFDIADGVDAVIEASGAETSIQSGIHLLKLGGNFVQAGLGKPKIEVPIIDLSTKELHFHGCFRYSSGDYELALKLLSKRDISLRPLISSVTPFEQATTAWDKTGKGEGIKNLIQGVKD</sequence>
<dbReference type="SMART" id="SM00829">
    <property type="entry name" value="PKS_ER"/>
    <property type="match status" value="1"/>
</dbReference>
<evidence type="ECO:0000259" key="12">
    <source>
        <dbReference type="SMART" id="SM00829"/>
    </source>
</evidence>
<evidence type="ECO:0000313" key="14">
    <source>
        <dbReference type="Proteomes" id="UP000799766"/>
    </source>
</evidence>
<evidence type="ECO:0000256" key="11">
    <source>
        <dbReference type="RuleBase" id="RU361277"/>
    </source>
</evidence>
<dbReference type="GO" id="GO:0003939">
    <property type="term" value="F:L-iditol 2-dehydrogenase (NAD+) activity"/>
    <property type="evidence" value="ECO:0007669"/>
    <property type="project" value="TreeGrafter"/>
</dbReference>
<dbReference type="InterPro" id="IPR002328">
    <property type="entry name" value="ADH_Zn_CS"/>
</dbReference>
<organism evidence="13 14">
    <name type="scientific">Lineolata rhizophorae</name>
    <dbReference type="NCBI Taxonomy" id="578093"/>
    <lineage>
        <taxon>Eukaryota</taxon>
        <taxon>Fungi</taxon>
        <taxon>Dikarya</taxon>
        <taxon>Ascomycota</taxon>
        <taxon>Pezizomycotina</taxon>
        <taxon>Dothideomycetes</taxon>
        <taxon>Dothideomycetes incertae sedis</taxon>
        <taxon>Lineolatales</taxon>
        <taxon>Lineolataceae</taxon>
        <taxon>Lineolata</taxon>
    </lineage>
</organism>
<evidence type="ECO:0000256" key="1">
    <source>
        <dbReference type="ARBA" id="ARBA00001947"/>
    </source>
</evidence>
<keyword evidence="3 11" id="KW-0479">Metal-binding</keyword>
<dbReference type="PANTHER" id="PTHR43161:SF9">
    <property type="entry name" value="SORBITOL DEHYDROGENASE"/>
    <property type="match status" value="1"/>
</dbReference>
<dbReference type="AlphaFoldDB" id="A0A6A6NWY6"/>
<dbReference type="Pfam" id="PF08240">
    <property type="entry name" value="ADH_N"/>
    <property type="match status" value="1"/>
</dbReference>
<dbReference type="Gene3D" id="3.40.50.720">
    <property type="entry name" value="NAD(P)-binding Rossmann-like Domain"/>
    <property type="match status" value="1"/>
</dbReference>
<evidence type="ECO:0000256" key="3">
    <source>
        <dbReference type="ARBA" id="ARBA00022723"/>
    </source>
</evidence>
<dbReference type="EMBL" id="MU001684">
    <property type="protein sequence ID" value="KAF2456241.1"/>
    <property type="molecule type" value="Genomic_DNA"/>
</dbReference>
<dbReference type="InterPro" id="IPR045306">
    <property type="entry name" value="SDH-like"/>
</dbReference>
<keyword evidence="6" id="KW-0520">NAD</keyword>
<evidence type="ECO:0000256" key="4">
    <source>
        <dbReference type="ARBA" id="ARBA00022833"/>
    </source>
</evidence>
<proteinExistence type="inferred from homology"/>
<evidence type="ECO:0000256" key="2">
    <source>
        <dbReference type="ARBA" id="ARBA00008072"/>
    </source>
</evidence>
<comment type="function">
    <text evidence="7">Xylitol dehydrogenase which catalyzes the conversion of xylitol to D-xylulose. Xylose is a major component of hemicelluloses such as xylan. Most fungi utilize D-xylose via three enzymatic reactions, xylose reductase (XR), xylitol dehydrogenase (XDH), and xylulokinase, to form xylulose 5-phosphate, which enters pentose phosphate pathway.</text>
</comment>
<keyword evidence="5" id="KW-0560">Oxidoreductase</keyword>
<accession>A0A6A6NWY6</accession>
<feature type="domain" description="Enoyl reductase (ER)" evidence="12">
    <location>
        <begin position="12"/>
        <end position="349"/>
    </location>
</feature>
<dbReference type="FunFam" id="3.40.50.720:FF:000068">
    <property type="entry name" value="Sorbitol dehydrogenase"/>
    <property type="match status" value="1"/>
</dbReference>
<reference evidence="13" key="1">
    <citation type="journal article" date="2020" name="Stud. Mycol.">
        <title>101 Dothideomycetes genomes: a test case for predicting lifestyles and emergence of pathogens.</title>
        <authorList>
            <person name="Haridas S."/>
            <person name="Albert R."/>
            <person name="Binder M."/>
            <person name="Bloem J."/>
            <person name="Labutti K."/>
            <person name="Salamov A."/>
            <person name="Andreopoulos B."/>
            <person name="Baker S."/>
            <person name="Barry K."/>
            <person name="Bills G."/>
            <person name="Bluhm B."/>
            <person name="Cannon C."/>
            <person name="Castanera R."/>
            <person name="Culley D."/>
            <person name="Daum C."/>
            <person name="Ezra D."/>
            <person name="Gonzalez J."/>
            <person name="Henrissat B."/>
            <person name="Kuo A."/>
            <person name="Liang C."/>
            <person name="Lipzen A."/>
            <person name="Lutzoni F."/>
            <person name="Magnuson J."/>
            <person name="Mondo S."/>
            <person name="Nolan M."/>
            <person name="Ohm R."/>
            <person name="Pangilinan J."/>
            <person name="Park H.-J."/>
            <person name="Ramirez L."/>
            <person name="Alfaro M."/>
            <person name="Sun H."/>
            <person name="Tritt A."/>
            <person name="Yoshinaga Y."/>
            <person name="Zwiers L.-H."/>
            <person name="Turgeon B."/>
            <person name="Goodwin S."/>
            <person name="Spatafora J."/>
            <person name="Crous P."/>
            <person name="Grigoriev I."/>
        </authorList>
    </citation>
    <scope>NUCLEOTIDE SEQUENCE</scope>
    <source>
        <strain evidence="13">ATCC 16933</strain>
    </source>
</reference>